<evidence type="ECO:0000256" key="1">
    <source>
        <dbReference type="SAM" id="MobiDB-lite"/>
    </source>
</evidence>
<dbReference type="Proteomes" id="UP001201163">
    <property type="component" value="Unassembled WGS sequence"/>
</dbReference>
<organism evidence="2 3">
    <name type="scientific">Lactarius akahatsu</name>
    <dbReference type="NCBI Taxonomy" id="416441"/>
    <lineage>
        <taxon>Eukaryota</taxon>
        <taxon>Fungi</taxon>
        <taxon>Dikarya</taxon>
        <taxon>Basidiomycota</taxon>
        <taxon>Agaricomycotina</taxon>
        <taxon>Agaricomycetes</taxon>
        <taxon>Russulales</taxon>
        <taxon>Russulaceae</taxon>
        <taxon>Lactarius</taxon>
    </lineage>
</organism>
<name>A0AAD4LQF2_9AGAM</name>
<protein>
    <submittedName>
        <fullName evidence="2">Uncharacterized protein</fullName>
    </submittedName>
</protein>
<dbReference type="EMBL" id="JAKELL010000003">
    <property type="protein sequence ID" value="KAH8999771.1"/>
    <property type="molecule type" value="Genomic_DNA"/>
</dbReference>
<evidence type="ECO:0000313" key="3">
    <source>
        <dbReference type="Proteomes" id="UP001201163"/>
    </source>
</evidence>
<gene>
    <name evidence="2" type="ORF">EDB92DRAFT_1812889</name>
</gene>
<feature type="compositionally biased region" description="Polar residues" evidence="1">
    <location>
        <begin position="47"/>
        <end position="60"/>
    </location>
</feature>
<evidence type="ECO:0000313" key="2">
    <source>
        <dbReference type="EMBL" id="KAH8999771.1"/>
    </source>
</evidence>
<accession>A0AAD4LQF2</accession>
<feature type="region of interest" description="Disordered" evidence="1">
    <location>
        <begin position="1"/>
        <end position="60"/>
    </location>
</feature>
<comment type="caution">
    <text evidence="2">The sequence shown here is derived from an EMBL/GenBank/DDBJ whole genome shotgun (WGS) entry which is preliminary data.</text>
</comment>
<keyword evidence="3" id="KW-1185">Reference proteome</keyword>
<sequence>MSQARTRIRGQEPRAPEGLWLTGQSVEGSDARGQRGHGASAHGATVKYSNDGQDTRAQQDGGQRCLPLHMYNARSATKVVSRYMSAIMSVRGVDQEIIHFLITPHVQTSSDGCFEKEKKAKEEKNIAAHCMPLRVPRKTYKPTSHDGSKLGYFISVLVAEASVFPRDPAVGRHEAPMVPGRYEPSRQAYHELHSLDYGLQSSIGPDICLQLDEMG</sequence>
<proteinExistence type="predicted"/>
<reference evidence="2" key="1">
    <citation type="submission" date="2022-01" db="EMBL/GenBank/DDBJ databases">
        <title>Comparative genomics reveals a dynamic genome evolution in the ectomycorrhizal milk-cap (Lactarius) mushrooms.</title>
        <authorList>
            <consortium name="DOE Joint Genome Institute"/>
            <person name="Lebreton A."/>
            <person name="Tang N."/>
            <person name="Kuo A."/>
            <person name="LaButti K."/>
            <person name="Drula E."/>
            <person name="Barry K."/>
            <person name="Clum A."/>
            <person name="Lipzen A."/>
            <person name="Mousain D."/>
            <person name="Ng V."/>
            <person name="Wang R."/>
            <person name="Wang X."/>
            <person name="Dai Y."/>
            <person name="Henrissat B."/>
            <person name="Grigoriev I.V."/>
            <person name="Guerin-Laguette A."/>
            <person name="Yu F."/>
            <person name="Martin F.M."/>
        </authorList>
    </citation>
    <scope>NUCLEOTIDE SEQUENCE</scope>
    <source>
        <strain evidence="2">QP</strain>
    </source>
</reference>
<dbReference type="AlphaFoldDB" id="A0AAD4LQF2"/>